<evidence type="ECO:0000313" key="2">
    <source>
        <dbReference type="Proteomes" id="UP000800096"/>
    </source>
</evidence>
<dbReference type="Proteomes" id="UP000800096">
    <property type="component" value="Unassembled WGS sequence"/>
</dbReference>
<keyword evidence="2" id="KW-1185">Reference proteome</keyword>
<sequence length="189" mass="20254">MVYTVGLRRERAVAPKEKHARKRHMDAAGAQGIYIAKGNGVQAAGALLTSIISPWQSRCGALAREGNGLGRTHAATVAQPGAPVRVDGEQKDDAALAGALRAVAGPSAKMVTIVAVRLSAGSRRRSRWLQGYPLWRKTGRCKRPSAWSATLRRARVAAGLDGGTLNCQQDAIRYSSRSIRICAHTRSYL</sequence>
<accession>A0A6A5QKP7</accession>
<name>A0A6A5QKP7_AMPQU</name>
<gene>
    <name evidence="1" type="ORF">BDU57DRAFT_300188</name>
</gene>
<reference evidence="1" key="1">
    <citation type="journal article" date="2020" name="Stud. Mycol.">
        <title>101 Dothideomycetes genomes: a test case for predicting lifestyles and emergence of pathogens.</title>
        <authorList>
            <person name="Haridas S."/>
            <person name="Albert R."/>
            <person name="Binder M."/>
            <person name="Bloem J."/>
            <person name="Labutti K."/>
            <person name="Salamov A."/>
            <person name="Andreopoulos B."/>
            <person name="Baker S."/>
            <person name="Barry K."/>
            <person name="Bills G."/>
            <person name="Bluhm B."/>
            <person name="Cannon C."/>
            <person name="Castanera R."/>
            <person name="Culley D."/>
            <person name="Daum C."/>
            <person name="Ezra D."/>
            <person name="Gonzalez J."/>
            <person name="Henrissat B."/>
            <person name="Kuo A."/>
            <person name="Liang C."/>
            <person name="Lipzen A."/>
            <person name="Lutzoni F."/>
            <person name="Magnuson J."/>
            <person name="Mondo S."/>
            <person name="Nolan M."/>
            <person name="Ohm R."/>
            <person name="Pangilinan J."/>
            <person name="Park H.-J."/>
            <person name="Ramirez L."/>
            <person name="Alfaro M."/>
            <person name="Sun H."/>
            <person name="Tritt A."/>
            <person name="Yoshinaga Y."/>
            <person name="Zwiers L.-H."/>
            <person name="Turgeon B."/>
            <person name="Goodwin S."/>
            <person name="Spatafora J."/>
            <person name="Crous P."/>
            <person name="Grigoriev I."/>
        </authorList>
    </citation>
    <scope>NUCLEOTIDE SEQUENCE</scope>
    <source>
        <strain evidence="1">HMLAC05119</strain>
    </source>
</reference>
<proteinExistence type="predicted"/>
<dbReference type="AlphaFoldDB" id="A0A6A5QKP7"/>
<evidence type="ECO:0000313" key="1">
    <source>
        <dbReference type="EMBL" id="KAF1914647.1"/>
    </source>
</evidence>
<dbReference type="EMBL" id="ML979137">
    <property type="protein sequence ID" value="KAF1914647.1"/>
    <property type="molecule type" value="Genomic_DNA"/>
</dbReference>
<organism evidence="1 2">
    <name type="scientific">Ampelomyces quisqualis</name>
    <name type="common">Powdery mildew agent</name>
    <dbReference type="NCBI Taxonomy" id="50730"/>
    <lineage>
        <taxon>Eukaryota</taxon>
        <taxon>Fungi</taxon>
        <taxon>Dikarya</taxon>
        <taxon>Ascomycota</taxon>
        <taxon>Pezizomycotina</taxon>
        <taxon>Dothideomycetes</taxon>
        <taxon>Pleosporomycetidae</taxon>
        <taxon>Pleosporales</taxon>
        <taxon>Pleosporineae</taxon>
        <taxon>Phaeosphaeriaceae</taxon>
        <taxon>Ampelomyces</taxon>
    </lineage>
</organism>
<protein>
    <submittedName>
        <fullName evidence="1">Uncharacterized protein</fullName>
    </submittedName>
</protein>